<sequence>MDVSQAFKSRSMKSMLGDRLLRNGLPRIKYDNKNVEAQAMKLLPGPSDVSCTWRQHKVGSVLSNMNKFVRKAQLRSENSARRWYQQTVQANLQHHRRRATSQDFSVQPVHHSWPYSGLPFHHHR</sequence>
<dbReference type="AlphaFoldDB" id="A0A7C9CIT9"/>
<name>A0A7C9CIT9_OPUST</name>
<protein>
    <submittedName>
        <fullName evidence="1">Uncharacterized protein</fullName>
    </submittedName>
</protein>
<reference evidence="1" key="2">
    <citation type="submission" date="2020-07" db="EMBL/GenBank/DDBJ databases">
        <authorList>
            <person name="Vera ALvarez R."/>
            <person name="Arias-Moreno D.M."/>
            <person name="Jimenez-Jacinto V."/>
            <person name="Jimenez-Bremont J.F."/>
            <person name="Swaminathan K."/>
            <person name="Moose S.P."/>
            <person name="Guerrero-Gonzalez M.L."/>
            <person name="Marino-Ramirez L."/>
            <person name="Landsman D."/>
            <person name="Rodriguez-Kessler M."/>
            <person name="Delgado-Sanchez P."/>
        </authorList>
    </citation>
    <scope>NUCLEOTIDE SEQUENCE</scope>
    <source>
        <tissue evidence="1">Cladode</tissue>
    </source>
</reference>
<reference evidence="1" key="1">
    <citation type="journal article" date="2013" name="J. Plant Res.">
        <title>Effect of fungi and light on seed germination of three Opuntia species from semiarid lands of central Mexico.</title>
        <authorList>
            <person name="Delgado-Sanchez P."/>
            <person name="Jimenez-Bremont J.F."/>
            <person name="Guerrero-Gonzalez Mde L."/>
            <person name="Flores J."/>
        </authorList>
    </citation>
    <scope>NUCLEOTIDE SEQUENCE</scope>
    <source>
        <tissue evidence="1">Cladode</tissue>
    </source>
</reference>
<organism evidence="1">
    <name type="scientific">Opuntia streptacantha</name>
    <name type="common">Prickly pear cactus</name>
    <name type="synonym">Opuntia cardona</name>
    <dbReference type="NCBI Taxonomy" id="393608"/>
    <lineage>
        <taxon>Eukaryota</taxon>
        <taxon>Viridiplantae</taxon>
        <taxon>Streptophyta</taxon>
        <taxon>Embryophyta</taxon>
        <taxon>Tracheophyta</taxon>
        <taxon>Spermatophyta</taxon>
        <taxon>Magnoliopsida</taxon>
        <taxon>eudicotyledons</taxon>
        <taxon>Gunneridae</taxon>
        <taxon>Pentapetalae</taxon>
        <taxon>Caryophyllales</taxon>
        <taxon>Cactineae</taxon>
        <taxon>Cactaceae</taxon>
        <taxon>Opuntioideae</taxon>
        <taxon>Opuntia</taxon>
    </lineage>
</organism>
<dbReference type="EMBL" id="GISG01023392">
    <property type="protein sequence ID" value="MBA4619020.1"/>
    <property type="molecule type" value="Transcribed_RNA"/>
</dbReference>
<accession>A0A7C9CIT9</accession>
<proteinExistence type="predicted"/>
<evidence type="ECO:0000313" key="1">
    <source>
        <dbReference type="EMBL" id="MBA4619020.1"/>
    </source>
</evidence>